<proteinExistence type="predicted"/>
<dbReference type="OMA" id="MQWKLQE"/>
<keyword evidence="3" id="KW-1185">Reference proteome</keyword>
<evidence type="ECO:0000256" key="1">
    <source>
        <dbReference type="SAM" id="MobiDB-lite"/>
    </source>
</evidence>
<protein>
    <submittedName>
        <fullName evidence="2">Uncharacterized protein</fullName>
    </submittedName>
</protein>
<reference evidence="2 3" key="1">
    <citation type="journal article" date="2015" name="PLoS Pathog.">
        <title>Leptomonas seymouri: Adaptations to the Dixenous Life Cycle Analyzed by Genome Sequencing, Transcriptome Profiling and Co-infection with Leishmania donovani.</title>
        <authorList>
            <person name="Kraeva N."/>
            <person name="Butenko A."/>
            <person name="Hlavacova J."/>
            <person name="Kostygov A."/>
            <person name="Myskova J."/>
            <person name="Grybchuk D."/>
            <person name="Lestinova T."/>
            <person name="Votypka J."/>
            <person name="Volf P."/>
            <person name="Opperdoes F."/>
            <person name="Flegontov P."/>
            <person name="Lukes J."/>
            <person name="Yurchenko V."/>
        </authorList>
    </citation>
    <scope>NUCLEOTIDE SEQUENCE [LARGE SCALE GENOMIC DNA]</scope>
    <source>
        <strain evidence="2 3">ATCC 30220</strain>
    </source>
</reference>
<dbReference type="AlphaFoldDB" id="A0A0N1PFS7"/>
<evidence type="ECO:0000313" key="3">
    <source>
        <dbReference type="Proteomes" id="UP000038009"/>
    </source>
</evidence>
<evidence type="ECO:0000313" key="2">
    <source>
        <dbReference type="EMBL" id="KPI89233.1"/>
    </source>
</evidence>
<feature type="compositionally biased region" description="Polar residues" evidence="1">
    <location>
        <begin position="106"/>
        <end position="129"/>
    </location>
</feature>
<feature type="compositionally biased region" description="Basic and acidic residues" evidence="1">
    <location>
        <begin position="359"/>
        <end position="370"/>
    </location>
</feature>
<dbReference type="OrthoDB" id="273785at2759"/>
<gene>
    <name evidence="2" type="ORF">ABL78_1656</name>
</gene>
<accession>A0A0N1PFS7</accession>
<feature type="region of interest" description="Disordered" evidence="1">
    <location>
        <begin position="157"/>
        <end position="190"/>
    </location>
</feature>
<name>A0A0N1PFS7_LEPSE</name>
<feature type="compositionally biased region" description="Polar residues" evidence="1">
    <location>
        <begin position="272"/>
        <end position="289"/>
    </location>
</feature>
<feature type="region of interest" description="Disordered" evidence="1">
    <location>
        <begin position="400"/>
        <end position="444"/>
    </location>
</feature>
<dbReference type="EMBL" id="LJSK01000028">
    <property type="protein sequence ID" value="KPI89233.1"/>
    <property type="molecule type" value="Genomic_DNA"/>
</dbReference>
<feature type="region of interest" description="Disordered" evidence="1">
    <location>
        <begin position="98"/>
        <end position="129"/>
    </location>
</feature>
<comment type="caution">
    <text evidence="2">The sequence shown here is derived from an EMBL/GenBank/DDBJ whole genome shotgun (WGS) entry which is preliminary data.</text>
</comment>
<sequence>MDSFGAYIDHLILLLAARFHAPLESPAEDARPPVRGSAERDPWELVSLTVQQSLCGPLTEEERLYMRHLDVHHFTASVCRERARYVVWKLSEDRKKSQAARRSAGALTQASSEANPTSGSATTSADPNVSTFDVTRDVLRPKISTLYALVSRSLPSTLGGDDEDVERSEENGSVMEAPFPTPTEATAASSPISVQVREVFVRTQEERRRDEQMARARDEFLSQIQELQSAYFEKYRRWMDVPANVLEPPPPTQQATVALSALSSRQSSVSVNGSEAATQKPVNGLSHNSKFSEEEERGALLEALKLTRAQRPAPQPVAPASTAVSSVRTGVHPTIAAMRRQVRLQRPLRPSAVPEDALEDSHRASEDSQTVRKGISYMGVVDKAAVKHAALPVVADAAATEGGAADGKPSTVPVNAASKETAPPVSRRGRWQILEYSDDDGKDE</sequence>
<dbReference type="Proteomes" id="UP000038009">
    <property type="component" value="Unassembled WGS sequence"/>
</dbReference>
<feature type="region of interest" description="Disordered" evidence="1">
    <location>
        <begin position="271"/>
        <end position="290"/>
    </location>
</feature>
<feature type="compositionally biased region" description="Low complexity" evidence="1">
    <location>
        <begin position="176"/>
        <end position="190"/>
    </location>
</feature>
<feature type="region of interest" description="Disordered" evidence="1">
    <location>
        <begin position="345"/>
        <end position="370"/>
    </location>
</feature>
<organism evidence="2 3">
    <name type="scientific">Leptomonas seymouri</name>
    <dbReference type="NCBI Taxonomy" id="5684"/>
    <lineage>
        <taxon>Eukaryota</taxon>
        <taxon>Discoba</taxon>
        <taxon>Euglenozoa</taxon>
        <taxon>Kinetoplastea</taxon>
        <taxon>Metakinetoplastina</taxon>
        <taxon>Trypanosomatida</taxon>
        <taxon>Trypanosomatidae</taxon>
        <taxon>Leishmaniinae</taxon>
        <taxon>Leptomonas</taxon>
    </lineage>
</organism>
<dbReference type="VEuPathDB" id="TriTrypDB:Lsey_0028_0190"/>